<gene>
    <name evidence="2" type="ORF">CKO40_22225</name>
</gene>
<dbReference type="CDD" id="cd06260">
    <property type="entry name" value="DUF820-like"/>
    <property type="match status" value="1"/>
</dbReference>
<reference evidence="2" key="1">
    <citation type="submission" date="2017-08" db="EMBL/GenBank/DDBJ databases">
        <authorList>
            <person name="Imhoff J.F."/>
            <person name="Rahn T."/>
            <person name="Kuenzel S."/>
            <person name="Neulinger S.C."/>
        </authorList>
    </citation>
    <scope>NUCLEOTIDE SEQUENCE</scope>
    <source>
        <strain evidence="2">DSM 11080</strain>
    </source>
</reference>
<organism evidence="2 3">
    <name type="scientific">Halochromatium glycolicum</name>
    <dbReference type="NCBI Taxonomy" id="85075"/>
    <lineage>
        <taxon>Bacteria</taxon>
        <taxon>Pseudomonadati</taxon>
        <taxon>Pseudomonadota</taxon>
        <taxon>Gammaproteobacteria</taxon>
        <taxon>Chromatiales</taxon>
        <taxon>Chromatiaceae</taxon>
        <taxon>Halochromatium</taxon>
    </lineage>
</organism>
<dbReference type="Proteomes" id="UP001296776">
    <property type="component" value="Unassembled WGS sequence"/>
</dbReference>
<sequence>MPATADPLYQRHRLSADDYERMGQAGILGEDDRVELIEGEIIDMPPIGSPHGGAVNRIANRLVRAVTENDAILSTQNPVRLSDFSEPEPDIALLRPRDDFYAKRHPGPEDVLLLIEVAETSLRYDRDKKLPLYARAGIPESWLVDLSGKVLWLYRDPGPEGYARIRQARDLSALRPLCLPDALLDLSGLF</sequence>
<dbReference type="SUPFAM" id="SSF52980">
    <property type="entry name" value="Restriction endonuclease-like"/>
    <property type="match status" value="1"/>
</dbReference>
<feature type="domain" description="Putative restriction endonuclease" evidence="1">
    <location>
        <begin position="17"/>
        <end position="181"/>
    </location>
</feature>
<reference evidence="2" key="2">
    <citation type="journal article" date="2020" name="Microorganisms">
        <title>Osmotic Adaptation and Compatible Solute Biosynthesis of Phototrophic Bacteria as Revealed from Genome Analyses.</title>
        <authorList>
            <person name="Imhoff J.F."/>
            <person name="Rahn T."/>
            <person name="Kunzel S."/>
            <person name="Keller A."/>
            <person name="Neulinger S.C."/>
        </authorList>
    </citation>
    <scope>NUCLEOTIDE SEQUENCE</scope>
    <source>
        <strain evidence="2">DSM 11080</strain>
    </source>
</reference>
<comment type="caution">
    <text evidence="2">The sequence shown here is derived from an EMBL/GenBank/DDBJ whole genome shotgun (WGS) entry which is preliminary data.</text>
</comment>
<dbReference type="RefSeq" id="WP_200348653.1">
    <property type="nucleotide sequence ID" value="NZ_NRSJ01000069.1"/>
</dbReference>
<protein>
    <recommendedName>
        <fullName evidence="1">Putative restriction endonuclease domain-containing protein</fullName>
    </recommendedName>
</protein>
<dbReference type="EMBL" id="NRSJ01000069">
    <property type="protein sequence ID" value="MBK1707174.1"/>
    <property type="molecule type" value="Genomic_DNA"/>
</dbReference>
<accession>A0AAJ0U8A7</accession>
<dbReference type="Gene3D" id="3.90.1570.10">
    <property type="entry name" value="tt1808, chain A"/>
    <property type="match status" value="1"/>
</dbReference>
<dbReference type="Pfam" id="PF05685">
    <property type="entry name" value="Uma2"/>
    <property type="match status" value="1"/>
</dbReference>
<dbReference type="PANTHER" id="PTHR35400:SF1">
    <property type="entry name" value="SLR1083 PROTEIN"/>
    <property type="match status" value="1"/>
</dbReference>
<dbReference type="InterPro" id="IPR008538">
    <property type="entry name" value="Uma2"/>
</dbReference>
<evidence type="ECO:0000313" key="3">
    <source>
        <dbReference type="Proteomes" id="UP001296776"/>
    </source>
</evidence>
<name>A0AAJ0U8A7_9GAMM</name>
<dbReference type="InterPro" id="IPR012296">
    <property type="entry name" value="Nuclease_put_TT1808"/>
</dbReference>
<evidence type="ECO:0000259" key="1">
    <source>
        <dbReference type="Pfam" id="PF05685"/>
    </source>
</evidence>
<proteinExistence type="predicted"/>
<dbReference type="AlphaFoldDB" id="A0AAJ0U8A7"/>
<evidence type="ECO:0000313" key="2">
    <source>
        <dbReference type="EMBL" id="MBK1707174.1"/>
    </source>
</evidence>
<dbReference type="InterPro" id="IPR011335">
    <property type="entry name" value="Restrct_endonuc-II-like"/>
</dbReference>
<dbReference type="PANTHER" id="PTHR35400">
    <property type="entry name" value="SLR1083 PROTEIN"/>
    <property type="match status" value="1"/>
</dbReference>
<keyword evidence="3" id="KW-1185">Reference proteome</keyword>